<evidence type="ECO:0000313" key="1">
    <source>
        <dbReference type="EMBL" id="KAF3497710.1"/>
    </source>
</evidence>
<dbReference type="EMBL" id="QGKV02002055">
    <property type="protein sequence ID" value="KAF3497710.1"/>
    <property type="molecule type" value="Genomic_DNA"/>
</dbReference>
<protein>
    <recommendedName>
        <fullName evidence="3">Growth-regulating factor</fullName>
    </recommendedName>
</protein>
<evidence type="ECO:0000313" key="2">
    <source>
        <dbReference type="Proteomes" id="UP000266723"/>
    </source>
</evidence>
<dbReference type="Proteomes" id="UP000266723">
    <property type="component" value="Unassembled WGS sequence"/>
</dbReference>
<evidence type="ECO:0008006" key="3">
    <source>
        <dbReference type="Google" id="ProtNLM"/>
    </source>
</evidence>
<comment type="caution">
    <text evidence="1">The sequence shown here is derived from an EMBL/GenBank/DDBJ whole genome shotgun (WGS) entry which is preliminary data.</text>
</comment>
<keyword evidence="2" id="KW-1185">Reference proteome</keyword>
<sequence length="278" mass="30724">MSALRAFTRSYMVVLPDYPLPGHQNQGPYISNQAVNPFRPRTKNKGQTVGEKYFMKRLLQLPASRFRVPASRFRGPTLGSGSLPPGLGPASGFRLPGRADSGGYYRPGEDICSLQHVYNSNYWLRPQSLAHQQGPSMLTEAPRHIMLTTAYRQENTLNDASPSSYHSVELGMDRLLNSSIFGNMEGSPYRKFSFSRGKGAVPCTGPRILHSGKPSLPLIARFCHRTRGITCALKSTGVAHSQQASLRQDIAPMEKLWFSDGVLETVEPGALTFPEEEL</sequence>
<reference evidence="1 2" key="1">
    <citation type="journal article" date="2020" name="BMC Genomics">
        <title>Intraspecific diversification of the crop wild relative Brassica cretica Lam. using demographic model selection.</title>
        <authorList>
            <person name="Kioukis A."/>
            <person name="Michalopoulou V.A."/>
            <person name="Briers L."/>
            <person name="Pirintsos S."/>
            <person name="Studholme D.J."/>
            <person name="Pavlidis P."/>
            <person name="Sarris P.F."/>
        </authorList>
    </citation>
    <scope>NUCLEOTIDE SEQUENCE [LARGE SCALE GENOMIC DNA]</scope>
    <source>
        <strain evidence="2">cv. PFS-1207/04</strain>
    </source>
</reference>
<proteinExistence type="predicted"/>
<accession>A0ABQ7AJE3</accession>
<gene>
    <name evidence="1" type="ORF">DY000_02053556</name>
</gene>
<name>A0ABQ7AJE3_BRACR</name>
<organism evidence="1 2">
    <name type="scientific">Brassica cretica</name>
    <name type="common">Mustard</name>
    <dbReference type="NCBI Taxonomy" id="69181"/>
    <lineage>
        <taxon>Eukaryota</taxon>
        <taxon>Viridiplantae</taxon>
        <taxon>Streptophyta</taxon>
        <taxon>Embryophyta</taxon>
        <taxon>Tracheophyta</taxon>
        <taxon>Spermatophyta</taxon>
        <taxon>Magnoliopsida</taxon>
        <taxon>eudicotyledons</taxon>
        <taxon>Gunneridae</taxon>
        <taxon>Pentapetalae</taxon>
        <taxon>rosids</taxon>
        <taxon>malvids</taxon>
        <taxon>Brassicales</taxon>
        <taxon>Brassicaceae</taxon>
        <taxon>Brassiceae</taxon>
        <taxon>Brassica</taxon>
    </lineage>
</organism>